<name>A0A5C6RWK4_9BACT</name>
<evidence type="ECO:0000313" key="2">
    <source>
        <dbReference type="EMBL" id="TXB66335.1"/>
    </source>
</evidence>
<dbReference type="Pfam" id="PF12099">
    <property type="entry name" value="DUF3575"/>
    <property type="match status" value="1"/>
</dbReference>
<dbReference type="EMBL" id="VOOR01000008">
    <property type="protein sequence ID" value="TXB66335.1"/>
    <property type="molecule type" value="Genomic_DNA"/>
</dbReference>
<feature type="signal peptide" evidence="1">
    <location>
        <begin position="1"/>
        <end position="26"/>
    </location>
</feature>
<protein>
    <submittedName>
        <fullName evidence="2">DUF3575 domain-containing protein</fullName>
    </submittedName>
</protein>
<keyword evidence="3" id="KW-1185">Reference proteome</keyword>
<dbReference type="Proteomes" id="UP000321580">
    <property type="component" value="Unassembled WGS sequence"/>
</dbReference>
<evidence type="ECO:0000256" key="1">
    <source>
        <dbReference type="SAM" id="SignalP"/>
    </source>
</evidence>
<dbReference type="RefSeq" id="WP_147166504.1">
    <property type="nucleotide sequence ID" value="NZ_VOOR01000008.1"/>
</dbReference>
<dbReference type="InterPro" id="IPR021958">
    <property type="entry name" value="DUF3575"/>
</dbReference>
<reference evidence="2 3" key="1">
    <citation type="submission" date="2019-08" db="EMBL/GenBank/DDBJ databases">
        <title>Genome of Phaeodactylibacter luteus.</title>
        <authorList>
            <person name="Bowman J.P."/>
        </authorList>
    </citation>
    <scope>NUCLEOTIDE SEQUENCE [LARGE SCALE GENOMIC DNA]</scope>
    <source>
        <strain evidence="2 3">KCTC 42180</strain>
    </source>
</reference>
<evidence type="ECO:0000313" key="3">
    <source>
        <dbReference type="Proteomes" id="UP000321580"/>
    </source>
</evidence>
<dbReference type="AlphaFoldDB" id="A0A5C6RWK4"/>
<dbReference type="OrthoDB" id="648925at2"/>
<comment type="caution">
    <text evidence="2">The sequence shown here is derived from an EMBL/GenBank/DDBJ whole genome shotgun (WGS) entry which is preliminary data.</text>
</comment>
<accession>A0A5C6RWK4</accession>
<gene>
    <name evidence="2" type="ORF">FRY97_05845</name>
</gene>
<proteinExistence type="predicted"/>
<sequence length="227" mass="25359">MFVPRSFRTGALALLLLFISSGQALAQKTDRIQLPVLGLKTNLLSLLGPELPTANLSAELKLSNQFTAQLEGGWLLPASTGMSAAETSRHRGYRVQPSIRFYYEEAGTRFFLEALYRYQSANLDIAGDWRYAPEGQLAYNRRIVYDGSLQRQGLYLSFGIRFATVGKFFFEGSAGLGRVWRKEKYFGYPEDAFFITNGSPYFNPQTVDGDRSRVGGLLSLALGYALF</sequence>
<feature type="chain" id="PRO_5022872921" evidence="1">
    <location>
        <begin position="27"/>
        <end position="227"/>
    </location>
</feature>
<keyword evidence="1" id="KW-0732">Signal</keyword>
<organism evidence="2 3">
    <name type="scientific">Phaeodactylibacter luteus</name>
    <dbReference type="NCBI Taxonomy" id="1564516"/>
    <lineage>
        <taxon>Bacteria</taxon>
        <taxon>Pseudomonadati</taxon>
        <taxon>Bacteroidota</taxon>
        <taxon>Saprospiria</taxon>
        <taxon>Saprospirales</taxon>
        <taxon>Haliscomenobacteraceae</taxon>
        <taxon>Phaeodactylibacter</taxon>
    </lineage>
</organism>